<dbReference type="InterPro" id="IPR003695">
    <property type="entry name" value="Ppx_GppA_N"/>
</dbReference>
<comment type="caution">
    <text evidence="4">The sequence shown here is derived from an EMBL/GenBank/DDBJ whole genome shotgun (WGS) entry which is preliminary data.</text>
</comment>
<dbReference type="InterPro" id="IPR050273">
    <property type="entry name" value="GppA/Ppx_hydrolase"/>
</dbReference>
<dbReference type="SUPFAM" id="SSF53067">
    <property type="entry name" value="Actin-like ATPase domain"/>
    <property type="match status" value="2"/>
</dbReference>
<dbReference type="GO" id="GO:0016462">
    <property type="term" value="F:pyrophosphatase activity"/>
    <property type="evidence" value="ECO:0007669"/>
    <property type="project" value="TreeGrafter"/>
</dbReference>
<feature type="region of interest" description="Disordered" evidence="1">
    <location>
        <begin position="533"/>
        <end position="559"/>
    </location>
</feature>
<evidence type="ECO:0000313" key="4">
    <source>
        <dbReference type="EMBL" id="PWE28359.1"/>
    </source>
</evidence>
<name>A0A2U2C926_9RHOB</name>
<feature type="compositionally biased region" description="Low complexity" evidence="1">
    <location>
        <begin position="537"/>
        <end position="559"/>
    </location>
</feature>
<evidence type="ECO:0000256" key="1">
    <source>
        <dbReference type="SAM" id="MobiDB-lite"/>
    </source>
</evidence>
<organism evidence="4 5">
    <name type="scientific">Pararhodobacter marinus</name>
    <dbReference type="NCBI Taxonomy" id="2184063"/>
    <lineage>
        <taxon>Bacteria</taxon>
        <taxon>Pseudomonadati</taxon>
        <taxon>Pseudomonadota</taxon>
        <taxon>Alphaproteobacteria</taxon>
        <taxon>Rhodobacterales</taxon>
        <taxon>Paracoccaceae</taxon>
        <taxon>Pararhodobacter</taxon>
    </lineage>
</organism>
<gene>
    <name evidence="4" type="ORF">C4N9_12660</name>
</gene>
<dbReference type="Proteomes" id="UP000244940">
    <property type="component" value="Unassembled WGS sequence"/>
</dbReference>
<dbReference type="PANTHER" id="PTHR30005:SF0">
    <property type="entry name" value="RETROGRADE REGULATION PROTEIN 2"/>
    <property type="match status" value="1"/>
</dbReference>
<sequence>MPAPAAAPTKTDTSDTTGVAPETTPVRGYFGGTPLFDDDQMRALDRVGVIDVGSNSIRMVVFDGAARSPAYFFNEKVLCGLGRDLAQTGRLHPEGRARALAAIKRFGCLARDMDLTSLTMVATAAVREAEDGAAFKAEVEAETGLEMLIVPGTEEARLSAQGVLLGWPGARGLVCDIGGSSMELAEVGDNTVGRRVSSSLGPFRLQQITGGKKGLKTHITDTLKDLREQVGSDHKALYLVGGSWRALARLDMERRGYPLTVLHEYEMTPKSIRKTIDWLETQDLKTLRNRTGISPERITLVPLATVVLRQILTVFRPREIYISSYGIREGVLFEQMPDVLRARDPLIEACRHLETTSARMPGFGRNLFDFLMPLFRTVPDERKRLIKAACLLHDVNWRAHPDYRAESCFDTATRANLGGLDHKGRVYLGLALMNRYKSPGADSRITPLLKLLTDEEIRHAIMLGRAMRFGAMFSAGGPQAAGELRYFPKKKVLELILQPERKALFGEVAASRFAALAKNLGVTTSYRVGRAYNSRVSPGSAPSSDPSSSDSSPGTASGS</sequence>
<evidence type="ECO:0000313" key="5">
    <source>
        <dbReference type="Proteomes" id="UP000244940"/>
    </source>
</evidence>
<dbReference type="Pfam" id="PF02541">
    <property type="entry name" value="Ppx-GppA"/>
    <property type="match status" value="1"/>
</dbReference>
<dbReference type="EMBL" id="QEYD01000007">
    <property type="protein sequence ID" value="PWE28359.1"/>
    <property type="molecule type" value="Genomic_DNA"/>
</dbReference>
<dbReference type="CDD" id="cd24052">
    <property type="entry name" value="ASKHA_NBD_HpPPX-GppA-like"/>
    <property type="match status" value="1"/>
</dbReference>
<feature type="region of interest" description="Disordered" evidence="1">
    <location>
        <begin position="1"/>
        <end position="22"/>
    </location>
</feature>
<dbReference type="Pfam" id="PF21697">
    <property type="entry name" value="Ppx_C"/>
    <property type="match status" value="1"/>
</dbReference>
<proteinExistence type="predicted"/>
<protein>
    <submittedName>
        <fullName evidence="4">Exopolyphosphatase</fullName>
    </submittedName>
</protein>
<feature type="domain" description="Ppx/GppA phosphatase N-terminal" evidence="2">
    <location>
        <begin position="61"/>
        <end position="337"/>
    </location>
</feature>
<dbReference type="InterPro" id="IPR043129">
    <property type="entry name" value="ATPase_NBD"/>
</dbReference>
<dbReference type="Gene3D" id="3.30.420.150">
    <property type="entry name" value="Exopolyphosphatase. Domain 2"/>
    <property type="match status" value="1"/>
</dbReference>
<accession>A0A2U2C926</accession>
<dbReference type="AlphaFoldDB" id="A0A2U2C926"/>
<dbReference type="Gene3D" id="1.10.3210.10">
    <property type="entry name" value="Hypothetical protein af1432"/>
    <property type="match status" value="1"/>
</dbReference>
<dbReference type="InterPro" id="IPR048951">
    <property type="entry name" value="Ppx_C"/>
</dbReference>
<dbReference type="OrthoDB" id="3698573at2"/>
<dbReference type="PANTHER" id="PTHR30005">
    <property type="entry name" value="EXOPOLYPHOSPHATASE"/>
    <property type="match status" value="1"/>
</dbReference>
<dbReference type="SUPFAM" id="SSF109604">
    <property type="entry name" value="HD-domain/PDEase-like"/>
    <property type="match status" value="1"/>
</dbReference>
<keyword evidence="5" id="KW-1185">Reference proteome</keyword>
<feature type="domain" description="Exopolyphosphatase C-terminal" evidence="3">
    <location>
        <begin position="346"/>
        <end position="522"/>
    </location>
</feature>
<evidence type="ECO:0000259" key="2">
    <source>
        <dbReference type="Pfam" id="PF02541"/>
    </source>
</evidence>
<reference evidence="4 5" key="1">
    <citation type="submission" date="2018-05" db="EMBL/GenBank/DDBJ databases">
        <title>Pararhodobacter marina sp. nov., isolated from deep-sea water of the Indian Ocean.</title>
        <authorList>
            <person name="Lai Q.Sr."/>
            <person name="Liu X."/>
            <person name="Shao Z."/>
        </authorList>
    </citation>
    <scope>NUCLEOTIDE SEQUENCE [LARGE SCALE GENOMIC DNA]</scope>
    <source>
        <strain evidence="4 5">CIC4N-9</strain>
    </source>
</reference>
<dbReference type="Gene3D" id="3.30.420.40">
    <property type="match status" value="1"/>
</dbReference>
<evidence type="ECO:0000259" key="3">
    <source>
        <dbReference type="Pfam" id="PF21697"/>
    </source>
</evidence>